<sequence>MNSLRFKLSFGGDMNVKKLFRQHLFVFLIGLALIAAGCGGGSSSYDEPDSIGTSNVLIDAPTLKSWVDAGLVNGDGYENVVILHIGSPRSEYADGHIPGALEWSTVGIDRIDGPLLSGNMVLDGETMDKMLQECGIRKGSTIVFTGDNNLARVYFTFRYWGFPKKQLKILNGSLPAWKAHGYPVTTVTPRVEPSNLSVRDLGGPQTHLRASLSEAIMYVEQGLVTPYNTYSATSDLTAPKITETLDGTGSYAAGAGTGGYVLFQGEMRGAVTDNLVAGLKKTVDINGQQVTVFKDADEMRAFLENDLEVDLSKPIMTYCRAGNLASQGFAPIDAVLGNEVEVMMYDGSWSQWASLTADPSIVPEGKLWVLPDGSAGYDFSDWETYSLTHDGQGGLPFALKDFKGTILWGGETVTFDPVDHIQPPYFYDTAPDSPYDPGANTIEDEDREYYRTGPSDSAPTAVQGAAGGC</sequence>
<accession>A0A0B5FEV3</accession>
<keyword evidence="1" id="KW-0808">Transferase</keyword>
<reference evidence="5 6" key="1">
    <citation type="journal article" date="2015" name="Genome Announc.">
        <title>Genomes of Geoalkalibacter ferrihydriticus Z-0531T and Geoalkalibacter subterraneus Red1T, Two Haloalkaliphilic Metal-Reducing Deltaproteobacteria.</title>
        <authorList>
            <person name="Badalamenti J.P."/>
            <person name="Krajmalnik-Brown R."/>
            <person name="Torres C.I."/>
            <person name="Bond D.R."/>
        </authorList>
    </citation>
    <scope>NUCLEOTIDE SEQUENCE [LARGE SCALE GENOMIC DNA]</scope>
    <source>
        <strain evidence="5 6">Red1</strain>
    </source>
</reference>
<evidence type="ECO:0000313" key="6">
    <source>
        <dbReference type="Proteomes" id="UP000035036"/>
    </source>
</evidence>
<dbReference type="NCBIfam" id="NF040901">
    <property type="entry name" value="SeO3_TeO2_ExtH"/>
    <property type="match status" value="1"/>
</dbReference>
<keyword evidence="6" id="KW-1185">Reference proteome</keyword>
<dbReference type="STRING" id="483547.GSUB_03750"/>
<dbReference type="InterPro" id="IPR001763">
    <property type="entry name" value="Rhodanese-like_dom"/>
</dbReference>
<evidence type="ECO:0000256" key="1">
    <source>
        <dbReference type="ARBA" id="ARBA00022679"/>
    </source>
</evidence>
<gene>
    <name evidence="5" type="ORF">GSUB_03750</name>
</gene>
<dbReference type="Pfam" id="PF00581">
    <property type="entry name" value="Rhodanese"/>
    <property type="match status" value="1"/>
</dbReference>
<dbReference type="PROSITE" id="PS50206">
    <property type="entry name" value="RHODANESE_3"/>
    <property type="match status" value="2"/>
</dbReference>
<evidence type="ECO:0000259" key="4">
    <source>
        <dbReference type="PROSITE" id="PS50206"/>
    </source>
</evidence>
<dbReference type="PANTHER" id="PTHR11364">
    <property type="entry name" value="THIOSULFATE SULFERTANSFERASE"/>
    <property type="match status" value="1"/>
</dbReference>
<dbReference type="AlphaFoldDB" id="A0A0B5FEV3"/>
<evidence type="ECO:0000256" key="3">
    <source>
        <dbReference type="SAM" id="MobiDB-lite"/>
    </source>
</evidence>
<feature type="domain" description="Rhodanese" evidence="4">
    <location>
        <begin position="294"/>
        <end position="361"/>
    </location>
</feature>
<dbReference type="Proteomes" id="UP000035036">
    <property type="component" value="Chromosome"/>
</dbReference>
<proteinExistence type="predicted"/>
<name>A0A0B5FEV3_9BACT</name>
<dbReference type="PANTHER" id="PTHR11364:SF27">
    <property type="entry name" value="SULFURTRANSFERASE"/>
    <property type="match status" value="1"/>
</dbReference>
<dbReference type="Gene3D" id="3.40.250.10">
    <property type="entry name" value="Rhodanese-like domain"/>
    <property type="match status" value="2"/>
</dbReference>
<dbReference type="InterPro" id="IPR036873">
    <property type="entry name" value="Rhodanese-like_dom_sf"/>
</dbReference>
<feature type="region of interest" description="Disordered" evidence="3">
    <location>
        <begin position="449"/>
        <end position="469"/>
    </location>
</feature>
<dbReference type="SUPFAM" id="SSF52821">
    <property type="entry name" value="Rhodanese/Cell cycle control phosphatase"/>
    <property type="match status" value="2"/>
</dbReference>
<dbReference type="HOGENOM" id="CLU_620750_0_0_7"/>
<dbReference type="EMBL" id="CP010311">
    <property type="protein sequence ID" value="AJF05853.1"/>
    <property type="molecule type" value="Genomic_DNA"/>
</dbReference>
<dbReference type="InterPro" id="IPR045078">
    <property type="entry name" value="TST/MPST-like"/>
</dbReference>
<keyword evidence="2" id="KW-0677">Repeat</keyword>
<evidence type="ECO:0000256" key="2">
    <source>
        <dbReference type="ARBA" id="ARBA00022737"/>
    </source>
</evidence>
<evidence type="ECO:0000313" key="5">
    <source>
        <dbReference type="EMBL" id="AJF05853.1"/>
    </source>
</evidence>
<dbReference type="KEGG" id="gsb:GSUB_03750"/>
<feature type="domain" description="Rhodanese" evidence="4">
    <location>
        <begin position="76"/>
        <end position="186"/>
    </location>
</feature>
<organism evidence="5 6">
    <name type="scientific">Geoalkalibacter subterraneus</name>
    <dbReference type="NCBI Taxonomy" id="483547"/>
    <lineage>
        <taxon>Bacteria</taxon>
        <taxon>Pseudomonadati</taxon>
        <taxon>Thermodesulfobacteriota</taxon>
        <taxon>Desulfuromonadia</taxon>
        <taxon>Desulfuromonadales</taxon>
        <taxon>Geoalkalibacteraceae</taxon>
        <taxon>Geoalkalibacter</taxon>
    </lineage>
</organism>
<dbReference type="GO" id="GO:0004792">
    <property type="term" value="F:thiosulfate-cyanide sulfurtransferase activity"/>
    <property type="evidence" value="ECO:0007669"/>
    <property type="project" value="TreeGrafter"/>
</dbReference>
<protein>
    <recommendedName>
        <fullName evidence="4">Rhodanese domain-containing protein</fullName>
    </recommendedName>
</protein>